<sequence>MEERGLILVNTGNGKGKTTAALGVVLRAVGQGFKVLILQFIKSGNGYGELVGLAKLGDQVEIRSMGKGFIYYKRDEVGEAELARHKEAAQAAWHTLVEEVNSDKWDLIVMDEINNAINYELIDVHSVVEMLKNKPKRLHVVLTGRYAKPEIIDMADTVTEMKVVKHAYEKGIKAAKGIEF</sequence>
<dbReference type="NCBIfam" id="TIGR00708">
    <property type="entry name" value="cobA"/>
    <property type="match status" value="1"/>
</dbReference>
<gene>
    <name evidence="1" type="primary">cobO</name>
    <name evidence="1" type="ORF">KHZ90_00935</name>
</gene>
<dbReference type="PANTHER" id="PTHR46638">
    <property type="entry name" value="CORRINOID ADENOSYLTRANSFERASE"/>
    <property type="match status" value="1"/>
</dbReference>
<dbReference type="GO" id="GO:0009236">
    <property type="term" value="P:cobalamin biosynthetic process"/>
    <property type="evidence" value="ECO:0007669"/>
    <property type="project" value="InterPro"/>
</dbReference>
<dbReference type="Pfam" id="PF02572">
    <property type="entry name" value="CobA_CobO_BtuR"/>
    <property type="match status" value="1"/>
</dbReference>
<dbReference type="Gene3D" id="3.40.50.300">
    <property type="entry name" value="P-loop containing nucleotide triphosphate hydrolases"/>
    <property type="match status" value="1"/>
</dbReference>
<evidence type="ECO:0000313" key="2">
    <source>
        <dbReference type="Proteomes" id="UP000778864"/>
    </source>
</evidence>
<dbReference type="InterPro" id="IPR003724">
    <property type="entry name" value="CblAdoTrfase_CobA"/>
</dbReference>
<dbReference type="PIRSF" id="PIRSF015617">
    <property type="entry name" value="Adensltrnsf_CobA"/>
    <property type="match status" value="1"/>
</dbReference>
<dbReference type="Proteomes" id="UP000778864">
    <property type="component" value="Unassembled WGS sequence"/>
</dbReference>
<dbReference type="NCBIfam" id="NF004637">
    <property type="entry name" value="PRK05986.1"/>
    <property type="match status" value="1"/>
</dbReference>
<keyword evidence="1" id="KW-0808">Transferase</keyword>
<reference evidence="1" key="1">
    <citation type="submission" date="2021-02" db="EMBL/GenBank/DDBJ databases">
        <title>Infant gut strain persistence is associated with maternal origin, phylogeny, and functional potential including surface adhesion and iron acquisition.</title>
        <authorList>
            <person name="Lou Y.C."/>
        </authorList>
    </citation>
    <scope>NUCLEOTIDE SEQUENCE</scope>
    <source>
        <strain evidence="1">L3_108_031G1_dasL3_108_031G1_concoct_20</strain>
    </source>
</reference>
<dbReference type="CDD" id="cd00561">
    <property type="entry name" value="CobA_ACA"/>
    <property type="match status" value="1"/>
</dbReference>
<dbReference type="AlphaFoldDB" id="A0A942WU45"/>
<dbReference type="EC" id="2.5.1.17" evidence="1"/>
<name>A0A942WU45_VEIPA</name>
<accession>A0A942WU45</accession>
<organism evidence="1 2">
    <name type="scientific">Veillonella parvula</name>
    <name type="common">Staphylococcus parvulus</name>
    <dbReference type="NCBI Taxonomy" id="29466"/>
    <lineage>
        <taxon>Bacteria</taxon>
        <taxon>Bacillati</taxon>
        <taxon>Bacillota</taxon>
        <taxon>Negativicutes</taxon>
        <taxon>Veillonellales</taxon>
        <taxon>Veillonellaceae</taxon>
        <taxon>Veillonella</taxon>
    </lineage>
</organism>
<dbReference type="EMBL" id="JAGZMU010000001">
    <property type="protein sequence ID" value="MBS4892325.1"/>
    <property type="molecule type" value="Genomic_DNA"/>
</dbReference>
<dbReference type="SUPFAM" id="SSF52540">
    <property type="entry name" value="P-loop containing nucleoside triphosphate hydrolases"/>
    <property type="match status" value="1"/>
</dbReference>
<dbReference type="InterPro" id="IPR027417">
    <property type="entry name" value="P-loop_NTPase"/>
</dbReference>
<proteinExistence type="predicted"/>
<comment type="caution">
    <text evidence="1">The sequence shown here is derived from an EMBL/GenBank/DDBJ whole genome shotgun (WGS) entry which is preliminary data.</text>
</comment>
<dbReference type="PANTHER" id="PTHR46638:SF1">
    <property type="entry name" value="CORRINOID ADENOSYLTRANSFERASE"/>
    <property type="match status" value="1"/>
</dbReference>
<dbReference type="GO" id="GO:0005524">
    <property type="term" value="F:ATP binding"/>
    <property type="evidence" value="ECO:0007669"/>
    <property type="project" value="InterPro"/>
</dbReference>
<dbReference type="RefSeq" id="WP_278457138.1">
    <property type="nucleotide sequence ID" value="NZ_CAJPMQ010000002.1"/>
</dbReference>
<evidence type="ECO:0000313" key="1">
    <source>
        <dbReference type="EMBL" id="MBS4892325.1"/>
    </source>
</evidence>
<protein>
    <submittedName>
        <fullName evidence="1">Cob(I)yrinic acid a,c-diamide adenosyltransferase</fullName>
        <ecNumber evidence="1">2.5.1.17</ecNumber>
    </submittedName>
</protein>
<dbReference type="GO" id="GO:0008817">
    <property type="term" value="F:corrinoid adenosyltransferase activity"/>
    <property type="evidence" value="ECO:0007669"/>
    <property type="project" value="UniProtKB-EC"/>
</dbReference>